<feature type="domain" description="Fatty acid desaturase" evidence="13">
    <location>
        <begin position="124"/>
        <end position="333"/>
    </location>
</feature>
<evidence type="ECO:0000256" key="10">
    <source>
        <dbReference type="ARBA" id="ARBA00023033"/>
    </source>
</evidence>
<dbReference type="InterPro" id="IPR005804">
    <property type="entry name" value="FA_desaturase_dom"/>
</dbReference>
<gene>
    <name evidence="14" type="ORF">D7V20_15990</name>
</gene>
<evidence type="ECO:0000256" key="11">
    <source>
        <dbReference type="ARBA" id="ARBA00023136"/>
    </source>
</evidence>
<comment type="caution">
    <text evidence="14">The sequence shown here is derived from an EMBL/GenBank/DDBJ whole genome shotgun (WGS) entry which is preliminary data.</text>
</comment>
<evidence type="ECO:0000256" key="9">
    <source>
        <dbReference type="ARBA" id="ARBA00023004"/>
    </source>
</evidence>
<evidence type="ECO:0000256" key="12">
    <source>
        <dbReference type="SAM" id="Phobius"/>
    </source>
</evidence>
<evidence type="ECO:0000256" key="5">
    <source>
        <dbReference type="ARBA" id="ARBA00022692"/>
    </source>
</evidence>
<reference evidence="14 15" key="1">
    <citation type="submission" date="2018-09" db="EMBL/GenBank/DDBJ databases">
        <title>The draft genome of Acinetobacter spp. strains.</title>
        <authorList>
            <person name="Qin J."/>
            <person name="Feng Y."/>
            <person name="Zong Z."/>
        </authorList>
    </citation>
    <scope>NUCLEOTIDE SEQUENCE [LARGE SCALE GENOMIC DNA]</scope>
    <source>
        <strain evidence="14 15">WCHAc060115</strain>
    </source>
</reference>
<dbReference type="GO" id="GO:0046872">
    <property type="term" value="F:metal ion binding"/>
    <property type="evidence" value="ECO:0007669"/>
    <property type="project" value="UniProtKB-KW"/>
</dbReference>
<evidence type="ECO:0000313" key="15">
    <source>
        <dbReference type="Proteomes" id="UP000280405"/>
    </source>
</evidence>
<dbReference type="RefSeq" id="WP_120385085.1">
    <property type="nucleotide sequence ID" value="NZ_RAXT01000053.1"/>
</dbReference>
<comment type="similarity">
    <text evidence="2">Belongs to the fatty acid desaturase type 1 family. AlkB subfamily.</text>
</comment>
<dbReference type="PANTHER" id="PTHR38674:SF1">
    <property type="entry name" value="ALKANE 1-MONOOXYGENASE 1"/>
    <property type="match status" value="1"/>
</dbReference>
<dbReference type="EMBL" id="RAXT01000053">
    <property type="protein sequence ID" value="RKG35919.1"/>
    <property type="molecule type" value="Genomic_DNA"/>
</dbReference>
<dbReference type="Proteomes" id="UP000280405">
    <property type="component" value="Unassembled WGS sequence"/>
</dbReference>
<dbReference type="GO" id="GO:0005886">
    <property type="term" value="C:plasma membrane"/>
    <property type="evidence" value="ECO:0007669"/>
    <property type="project" value="UniProtKB-SubCell"/>
</dbReference>
<comment type="subcellular location">
    <subcellularLocation>
        <location evidence="1">Cell inner membrane</location>
        <topology evidence="1">Multi-pass membrane protein</topology>
    </subcellularLocation>
</comment>
<evidence type="ECO:0000313" key="14">
    <source>
        <dbReference type="EMBL" id="RKG35919.1"/>
    </source>
</evidence>
<proteinExistence type="inferred from homology"/>
<evidence type="ECO:0000256" key="1">
    <source>
        <dbReference type="ARBA" id="ARBA00004429"/>
    </source>
</evidence>
<keyword evidence="8" id="KW-0560">Oxidoreductase</keyword>
<evidence type="ECO:0000256" key="3">
    <source>
        <dbReference type="ARBA" id="ARBA00022475"/>
    </source>
</evidence>
<evidence type="ECO:0000256" key="7">
    <source>
        <dbReference type="ARBA" id="ARBA00022989"/>
    </source>
</evidence>
<evidence type="ECO:0000256" key="8">
    <source>
        <dbReference type="ARBA" id="ARBA00023002"/>
    </source>
</evidence>
<keyword evidence="10 14" id="KW-0503">Monooxygenase</keyword>
<dbReference type="PANTHER" id="PTHR38674">
    <property type="entry name" value="ALKANE 1-MONOOXYGENASE 1"/>
    <property type="match status" value="1"/>
</dbReference>
<keyword evidence="9" id="KW-0408">Iron</keyword>
<dbReference type="CDD" id="cd03512">
    <property type="entry name" value="Alkane-hydroxylase"/>
    <property type="match status" value="1"/>
</dbReference>
<keyword evidence="15" id="KW-1185">Reference proteome</keyword>
<keyword evidence="11 12" id="KW-0472">Membrane</keyword>
<evidence type="ECO:0000256" key="6">
    <source>
        <dbReference type="ARBA" id="ARBA00022723"/>
    </source>
</evidence>
<evidence type="ECO:0000256" key="4">
    <source>
        <dbReference type="ARBA" id="ARBA00022519"/>
    </source>
</evidence>
<dbReference type="OrthoDB" id="4759734at2"/>
<dbReference type="GO" id="GO:0004497">
    <property type="term" value="F:monooxygenase activity"/>
    <property type="evidence" value="ECO:0007669"/>
    <property type="project" value="UniProtKB-KW"/>
</dbReference>
<evidence type="ECO:0000256" key="2">
    <source>
        <dbReference type="ARBA" id="ARBA00010823"/>
    </source>
</evidence>
<keyword evidence="7 12" id="KW-1133">Transmembrane helix</keyword>
<sequence length="405" mass="46540">MNTVAQITTDSAKFKDKKRKLWLLGLVVPNIANVAMLGYQFGPKKAKKLFAAAGPIVLHGIIPVIDRFLGEDSENPPEDAIAELEADPFYEKVVNLYIPLQYIANIYGNYLASKSSTPLSDRILIGLTLGVVNGVAINTAHELSHKAGKRQHYLSHLCLAPTGYNHFRIEHPYGHHLRVATPEDPASSQFGESFWKFWPRTVTGSFKSAIEIEKRRLERKGLSFWSVHNELLQGWAMSITYHAIMLKMFGKNIIPTQIAQSAYGITLFEAVNYMEHYGLKRQKLENGRYERTMPVHSWNNNSLFSNILLYQLQRHSDHHAYPTRSYQALRHYENVPQLPVGYASLFLHVFIPKYWYSIMDKQVIDYYQGDINKINLYQPAKENVLEKYSDYFNAKNNQEIKEVSK</sequence>
<name>A0A3A8EP61_9GAMM</name>
<feature type="transmembrane region" description="Helical" evidence="12">
    <location>
        <begin position="21"/>
        <end position="41"/>
    </location>
</feature>
<protein>
    <submittedName>
        <fullName evidence="14">Alkane 1-monooxygenase</fullName>
    </submittedName>
</protein>
<keyword evidence="3" id="KW-1003">Cell membrane</keyword>
<dbReference type="Pfam" id="PF00487">
    <property type="entry name" value="FA_desaturase"/>
    <property type="match status" value="1"/>
</dbReference>
<evidence type="ECO:0000259" key="13">
    <source>
        <dbReference type="Pfam" id="PF00487"/>
    </source>
</evidence>
<keyword evidence="6" id="KW-0479">Metal-binding</keyword>
<keyword evidence="5 12" id="KW-0812">Transmembrane</keyword>
<accession>A0A3A8EP61</accession>
<dbReference type="AlphaFoldDB" id="A0A3A8EP61"/>
<keyword evidence="4" id="KW-0997">Cell inner membrane</keyword>
<dbReference type="GO" id="GO:0006629">
    <property type="term" value="P:lipid metabolic process"/>
    <property type="evidence" value="ECO:0007669"/>
    <property type="project" value="InterPro"/>
</dbReference>
<organism evidence="14 15">
    <name type="scientific">Acinetobacter rongchengensis</name>
    <dbReference type="NCBI Taxonomy" id="2419601"/>
    <lineage>
        <taxon>Bacteria</taxon>
        <taxon>Pseudomonadati</taxon>
        <taxon>Pseudomonadota</taxon>
        <taxon>Gammaproteobacteria</taxon>
        <taxon>Moraxellales</taxon>
        <taxon>Moraxellaceae</taxon>
        <taxon>Acinetobacter</taxon>
    </lineage>
</organism>
<dbReference type="InterPro" id="IPR033885">
    <property type="entry name" value="AlkB/XylM"/>
</dbReference>